<comment type="caution">
    <text evidence="2">The sequence shown here is derived from an EMBL/GenBank/DDBJ whole genome shotgun (WGS) entry which is preliminary data.</text>
</comment>
<dbReference type="GO" id="GO:0046983">
    <property type="term" value="F:protein dimerization activity"/>
    <property type="evidence" value="ECO:0007669"/>
    <property type="project" value="InterPro"/>
</dbReference>
<evidence type="ECO:0000313" key="2">
    <source>
        <dbReference type="EMBL" id="OLQ10853.1"/>
    </source>
</evidence>
<dbReference type="EMBL" id="LSRX01000070">
    <property type="protein sequence ID" value="OLQ10853.1"/>
    <property type="molecule type" value="Genomic_DNA"/>
</dbReference>
<dbReference type="PANTHER" id="PTHR46278:SF2">
    <property type="entry name" value="ASPARTATE-SEMIALDEHYDE DEHYDROGENASE"/>
    <property type="match status" value="1"/>
</dbReference>
<dbReference type="OrthoDB" id="1894490at2759"/>
<dbReference type="Gene3D" id="3.30.360.10">
    <property type="entry name" value="Dihydrodipicolinate Reductase, domain 2"/>
    <property type="match status" value="1"/>
</dbReference>
<dbReference type="SUPFAM" id="SSF55347">
    <property type="entry name" value="Glyceraldehyde-3-phosphate dehydrogenase-like, C-terminal domain"/>
    <property type="match status" value="1"/>
</dbReference>
<proteinExistence type="predicted"/>
<reference evidence="2 3" key="1">
    <citation type="submission" date="2016-02" db="EMBL/GenBank/DDBJ databases">
        <title>Genome analysis of coral dinoflagellate symbionts highlights evolutionary adaptations to a symbiotic lifestyle.</title>
        <authorList>
            <person name="Aranda M."/>
            <person name="Li Y."/>
            <person name="Liew Y.J."/>
            <person name="Baumgarten S."/>
            <person name="Simakov O."/>
            <person name="Wilson M."/>
            <person name="Piel J."/>
            <person name="Ashoor H."/>
            <person name="Bougouffa S."/>
            <person name="Bajic V.B."/>
            <person name="Ryu T."/>
            <person name="Ravasi T."/>
            <person name="Bayer T."/>
            <person name="Micklem G."/>
            <person name="Kim H."/>
            <person name="Bhak J."/>
            <person name="Lajeunesse T.C."/>
            <person name="Voolstra C.R."/>
        </authorList>
    </citation>
    <scope>NUCLEOTIDE SEQUENCE [LARGE SCALE GENOMIC DNA]</scope>
    <source>
        <strain evidence="2 3">CCMP2467</strain>
    </source>
</reference>
<dbReference type="AlphaFoldDB" id="A0A1Q9ETV0"/>
<accession>A0A1Q9ETV0</accession>
<dbReference type="Pfam" id="PF02774">
    <property type="entry name" value="Semialdhyde_dhC"/>
    <property type="match status" value="1"/>
</dbReference>
<dbReference type="Proteomes" id="UP000186817">
    <property type="component" value="Unassembled WGS sequence"/>
</dbReference>
<evidence type="ECO:0000259" key="1">
    <source>
        <dbReference type="Pfam" id="PF02774"/>
    </source>
</evidence>
<evidence type="ECO:0000313" key="3">
    <source>
        <dbReference type="Proteomes" id="UP000186817"/>
    </source>
</evidence>
<dbReference type="GO" id="GO:0016620">
    <property type="term" value="F:oxidoreductase activity, acting on the aldehyde or oxo group of donors, NAD or NADP as acceptor"/>
    <property type="evidence" value="ECO:0007669"/>
    <property type="project" value="InterPro"/>
</dbReference>
<feature type="domain" description="Semialdehyde dehydrogenase dimerisation" evidence="1">
    <location>
        <begin position="4"/>
        <end position="88"/>
    </location>
</feature>
<gene>
    <name evidence="2" type="primary">asd</name>
    <name evidence="2" type="ORF">AK812_SmicGene5370</name>
</gene>
<dbReference type="InterPro" id="IPR012280">
    <property type="entry name" value="Semialdhyde_DH_dimer_dom"/>
</dbReference>
<protein>
    <submittedName>
        <fullName evidence="2">Aspartate-semialdehyde dehydrogenase</fullName>
    </submittedName>
</protein>
<sequence>MALAQVFAHPLPFNVIPHIDAFQSNGYTKEEMKVVWETQKIFGEKDAVCAHSEAITIETEEEVTPEAATEILKGAPGVQVVDNPAEKQQLSFRCLLLPSSGWKISGGASSAVCFQQVSDAADIDEEVRCGGYARKYALICRADPASCPQEDGWF</sequence>
<organism evidence="2 3">
    <name type="scientific">Symbiodinium microadriaticum</name>
    <name type="common">Dinoflagellate</name>
    <name type="synonym">Zooxanthella microadriatica</name>
    <dbReference type="NCBI Taxonomy" id="2951"/>
    <lineage>
        <taxon>Eukaryota</taxon>
        <taxon>Sar</taxon>
        <taxon>Alveolata</taxon>
        <taxon>Dinophyceae</taxon>
        <taxon>Suessiales</taxon>
        <taxon>Symbiodiniaceae</taxon>
        <taxon>Symbiodinium</taxon>
    </lineage>
</organism>
<dbReference type="PANTHER" id="PTHR46278">
    <property type="entry name" value="DEHYDROGENASE, PUTATIVE-RELATED"/>
    <property type="match status" value="1"/>
</dbReference>
<name>A0A1Q9ETV0_SYMMI</name>
<keyword evidence="3" id="KW-1185">Reference proteome</keyword>
<dbReference type="GO" id="GO:0008652">
    <property type="term" value="P:amino acid biosynthetic process"/>
    <property type="evidence" value="ECO:0007669"/>
    <property type="project" value="InterPro"/>
</dbReference>